<evidence type="ECO:0000256" key="5">
    <source>
        <dbReference type="SAM" id="MobiDB-lite"/>
    </source>
</evidence>
<accession>A0A5C3F7W3</accession>
<dbReference type="Pfam" id="PF04144">
    <property type="entry name" value="SCAMP"/>
    <property type="match status" value="1"/>
</dbReference>
<sequence length="303" mass="33848">MASADPFSDRNALDANPFADPSVQGALNDSSRIYGEDDAPSIYKGADTDAQSNPSRADAARADELRQRERELERRERELENRAAHIQKHGRNNWPPSEAPLLSTRPAHPWPPVYPLIYHDIDAEIPPDAQPIMSNMYKLWLLLVLTLIINMVACILLLVSGSNDGGKDMISGIVYLPVITVASFLLWYRPVYNGFMKEHSLFYYMYFICGFHLAFSLYCFLGIPSTGSAGLLNTIQCFTNGRIVAGVFGALATAGFALQGLGNLWYYRLIWQHNHEQGHTFAQAKAELTTHGMKAYFTRGSQV</sequence>
<gene>
    <name evidence="7" type="ORF">PSFLO_06076</name>
</gene>
<dbReference type="GO" id="GO:0055038">
    <property type="term" value="C:recycling endosome membrane"/>
    <property type="evidence" value="ECO:0007669"/>
    <property type="project" value="TreeGrafter"/>
</dbReference>
<evidence type="ECO:0000256" key="3">
    <source>
        <dbReference type="ARBA" id="ARBA00022989"/>
    </source>
</evidence>
<comment type="subcellular location">
    <subcellularLocation>
        <location evidence="1">Membrane</location>
        <topology evidence="1">Multi-pass membrane protein</topology>
    </subcellularLocation>
</comment>
<dbReference type="GO" id="GO:0015031">
    <property type="term" value="P:protein transport"/>
    <property type="evidence" value="ECO:0007669"/>
    <property type="project" value="InterPro"/>
</dbReference>
<feature type="transmembrane region" description="Helical" evidence="6">
    <location>
        <begin position="172"/>
        <end position="189"/>
    </location>
</feature>
<dbReference type="PANTHER" id="PTHR10687">
    <property type="entry name" value="SECRETORY CARRIER-ASSOCIATED MEMBRANE PROTEIN SCAMP"/>
    <property type="match status" value="1"/>
</dbReference>
<protein>
    <submittedName>
        <fullName evidence="7">Related to Secretory carrier-associated membrane protein 2</fullName>
    </submittedName>
</protein>
<evidence type="ECO:0000256" key="6">
    <source>
        <dbReference type="SAM" id="Phobius"/>
    </source>
</evidence>
<keyword evidence="3 6" id="KW-1133">Transmembrane helix</keyword>
<keyword evidence="8" id="KW-1185">Reference proteome</keyword>
<organism evidence="7 8">
    <name type="scientific">Pseudozyma flocculosa</name>
    <dbReference type="NCBI Taxonomy" id="84751"/>
    <lineage>
        <taxon>Eukaryota</taxon>
        <taxon>Fungi</taxon>
        <taxon>Dikarya</taxon>
        <taxon>Basidiomycota</taxon>
        <taxon>Ustilaginomycotina</taxon>
        <taxon>Ustilaginomycetes</taxon>
        <taxon>Ustilaginales</taxon>
        <taxon>Ustilaginaceae</taxon>
        <taxon>Pseudozyma</taxon>
    </lineage>
</organism>
<dbReference type="InterPro" id="IPR007273">
    <property type="entry name" value="SCAMP"/>
</dbReference>
<feature type="region of interest" description="Disordered" evidence="5">
    <location>
        <begin position="1"/>
        <end position="77"/>
    </location>
</feature>
<evidence type="ECO:0000256" key="1">
    <source>
        <dbReference type="ARBA" id="ARBA00004141"/>
    </source>
</evidence>
<feature type="transmembrane region" description="Helical" evidence="6">
    <location>
        <begin position="201"/>
        <end position="223"/>
    </location>
</feature>
<dbReference type="GO" id="GO:0032588">
    <property type="term" value="C:trans-Golgi network membrane"/>
    <property type="evidence" value="ECO:0007669"/>
    <property type="project" value="TreeGrafter"/>
</dbReference>
<evidence type="ECO:0000256" key="2">
    <source>
        <dbReference type="ARBA" id="ARBA00022692"/>
    </source>
</evidence>
<evidence type="ECO:0000313" key="7">
    <source>
        <dbReference type="EMBL" id="SPO40594.1"/>
    </source>
</evidence>
<dbReference type="EMBL" id="OOIP01000021">
    <property type="protein sequence ID" value="SPO40594.1"/>
    <property type="molecule type" value="Genomic_DNA"/>
</dbReference>
<name>A0A5C3F7W3_9BASI</name>
<evidence type="ECO:0000256" key="4">
    <source>
        <dbReference type="ARBA" id="ARBA00023136"/>
    </source>
</evidence>
<dbReference type="OrthoDB" id="242866at2759"/>
<dbReference type="AlphaFoldDB" id="A0A5C3F7W3"/>
<dbReference type="PANTHER" id="PTHR10687:SF90">
    <property type="entry name" value="SECRETORY CARRIER MEMBRANE PROTEIN"/>
    <property type="match status" value="1"/>
</dbReference>
<dbReference type="Proteomes" id="UP000323386">
    <property type="component" value="Unassembled WGS sequence"/>
</dbReference>
<feature type="transmembrane region" description="Helical" evidence="6">
    <location>
        <begin position="243"/>
        <end position="267"/>
    </location>
</feature>
<keyword evidence="4 6" id="KW-0472">Membrane</keyword>
<feature type="compositionally biased region" description="Basic and acidic residues" evidence="5">
    <location>
        <begin position="58"/>
        <end position="77"/>
    </location>
</feature>
<feature type="transmembrane region" description="Helical" evidence="6">
    <location>
        <begin position="139"/>
        <end position="160"/>
    </location>
</feature>
<proteinExistence type="predicted"/>
<reference evidence="7 8" key="1">
    <citation type="submission" date="2018-03" db="EMBL/GenBank/DDBJ databases">
        <authorList>
            <person name="Guldener U."/>
        </authorList>
    </citation>
    <scope>NUCLEOTIDE SEQUENCE [LARGE SCALE GENOMIC DNA]</scope>
    <source>
        <strain evidence="7 8">DAOM196992</strain>
    </source>
</reference>
<keyword evidence="2 6" id="KW-0812">Transmembrane</keyword>
<evidence type="ECO:0000313" key="8">
    <source>
        <dbReference type="Proteomes" id="UP000323386"/>
    </source>
</evidence>